<dbReference type="PANTHER" id="PTHR34340:SF1">
    <property type="entry name" value="MELANOREGULIN"/>
    <property type="match status" value="1"/>
</dbReference>
<dbReference type="GO" id="GO:0042470">
    <property type="term" value="C:melanosome"/>
    <property type="evidence" value="ECO:0007669"/>
    <property type="project" value="InterPro"/>
</dbReference>
<dbReference type="PANTHER" id="PTHR34340">
    <property type="entry name" value="MELANOREGULIN"/>
    <property type="match status" value="1"/>
</dbReference>
<proteinExistence type="predicted"/>
<evidence type="ECO:0000313" key="2">
    <source>
        <dbReference type="Proteomes" id="UP000824782"/>
    </source>
</evidence>
<reference evidence="1" key="1">
    <citation type="thesis" date="2020" institute="ProQuest LLC" country="789 East Eisenhower Parkway, Ann Arbor, MI, USA">
        <title>Comparative Genomics and Chromosome Evolution.</title>
        <authorList>
            <person name="Mudd A.B."/>
        </authorList>
    </citation>
    <scope>NUCLEOTIDE SEQUENCE</scope>
    <source>
        <strain evidence="1">237g6f4</strain>
        <tissue evidence="1">Blood</tissue>
    </source>
</reference>
<dbReference type="AlphaFoldDB" id="A0AAV7AYK1"/>
<evidence type="ECO:0000313" key="1">
    <source>
        <dbReference type="EMBL" id="KAG8566291.1"/>
    </source>
</evidence>
<organism evidence="1 2">
    <name type="scientific">Engystomops pustulosus</name>
    <name type="common">Tungara frog</name>
    <name type="synonym">Physalaemus pustulosus</name>
    <dbReference type="NCBI Taxonomy" id="76066"/>
    <lineage>
        <taxon>Eukaryota</taxon>
        <taxon>Metazoa</taxon>
        <taxon>Chordata</taxon>
        <taxon>Craniata</taxon>
        <taxon>Vertebrata</taxon>
        <taxon>Euteleostomi</taxon>
        <taxon>Amphibia</taxon>
        <taxon>Batrachia</taxon>
        <taxon>Anura</taxon>
        <taxon>Neobatrachia</taxon>
        <taxon>Hyloidea</taxon>
        <taxon>Leptodactylidae</taxon>
        <taxon>Leiuperinae</taxon>
        <taxon>Engystomops</taxon>
    </lineage>
</organism>
<sequence length="239" mass="27995">MAERRTFYRFFCCCCNDEAPEKSPLISDTLLYFDREVKRRRAEEANLWNEPQDVSHTERDDDRELYNLLQKRSRTRRGSEGYRRLSFDISAHRQIRKDVKDRWRVLLENLGFHNEADSLLSVTSTTSYNSMRDPSEARRLLSLLAQETSIFDQHSLPPPERYLFVLDRLIVLDMGTEFVSIARRFYPPETLESSEKESVEPGTAVLVSPGWQEVENSGDKEEEECEEVDEASFLVNLIE</sequence>
<comment type="caution">
    <text evidence="1">The sequence shown here is derived from an EMBL/GenBank/DDBJ whole genome shotgun (WGS) entry which is preliminary data.</text>
</comment>
<protein>
    <recommendedName>
        <fullName evidence="3">Melanoregulin</fullName>
    </recommendedName>
</protein>
<dbReference type="InterPro" id="IPR031638">
    <property type="entry name" value="Melanoregulin"/>
</dbReference>
<dbReference type="Proteomes" id="UP000824782">
    <property type="component" value="Unassembled WGS sequence"/>
</dbReference>
<dbReference type="GO" id="GO:0032402">
    <property type="term" value="P:melanosome transport"/>
    <property type="evidence" value="ECO:0007669"/>
    <property type="project" value="InterPro"/>
</dbReference>
<accession>A0AAV7AYK1</accession>
<name>A0AAV7AYK1_ENGPU</name>
<dbReference type="Pfam" id="PF15812">
    <property type="entry name" value="MREG"/>
    <property type="match status" value="1"/>
</dbReference>
<evidence type="ECO:0008006" key="3">
    <source>
        <dbReference type="Google" id="ProtNLM"/>
    </source>
</evidence>
<gene>
    <name evidence="1" type="ORF">GDO81_013169</name>
</gene>
<keyword evidence="2" id="KW-1185">Reference proteome</keyword>
<dbReference type="EMBL" id="WNYA01000006">
    <property type="protein sequence ID" value="KAG8566291.1"/>
    <property type="molecule type" value="Genomic_DNA"/>
</dbReference>